<dbReference type="GO" id="GO:0016787">
    <property type="term" value="F:hydrolase activity"/>
    <property type="evidence" value="ECO:0007669"/>
    <property type="project" value="UniProtKB-KW"/>
</dbReference>
<keyword evidence="6" id="KW-0413">Isomerase</keyword>
<evidence type="ECO:0000256" key="10">
    <source>
        <dbReference type="PROSITE-ProRule" id="PRU00560"/>
    </source>
</evidence>
<evidence type="ECO:0000256" key="7">
    <source>
        <dbReference type="ARBA" id="ARBA00034617"/>
    </source>
</evidence>
<dbReference type="GO" id="GO:0004386">
    <property type="term" value="F:helicase activity"/>
    <property type="evidence" value="ECO:0007669"/>
    <property type="project" value="UniProtKB-KW"/>
</dbReference>
<dbReference type="RefSeq" id="WP_316702174.1">
    <property type="nucleotide sequence ID" value="NZ_CP136336.1"/>
</dbReference>
<gene>
    <name evidence="13" type="ORF">RXV79_03960</name>
</gene>
<dbReference type="InterPro" id="IPR014017">
    <property type="entry name" value="DNA_helicase_UvrD-like_C"/>
</dbReference>
<dbReference type="PROSITE" id="PS51198">
    <property type="entry name" value="UVRD_HELICASE_ATP_BIND"/>
    <property type="match status" value="1"/>
</dbReference>
<dbReference type="CDD" id="cd17932">
    <property type="entry name" value="DEXQc_UvrD"/>
    <property type="match status" value="1"/>
</dbReference>
<keyword evidence="14" id="KW-1185">Reference proteome</keyword>
<evidence type="ECO:0000259" key="12">
    <source>
        <dbReference type="PROSITE" id="PS51217"/>
    </source>
</evidence>
<organism evidence="13 14">
    <name type="scientific">Piscinibacter gummiphilus</name>
    <dbReference type="NCBI Taxonomy" id="946333"/>
    <lineage>
        <taxon>Bacteria</taxon>
        <taxon>Pseudomonadati</taxon>
        <taxon>Pseudomonadota</taxon>
        <taxon>Betaproteobacteria</taxon>
        <taxon>Burkholderiales</taxon>
        <taxon>Sphaerotilaceae</taxon>
        <taxon>Piscinibacter</taxon>
    </lineage>
</organism>
<dbReference type="Pfam" id="PF00580">
    <property type="entry name" value="UvrD-helicase"/>
    <property type="match status" value="1"/>
</dbReference>
<sequence>MGEPSAIPEPSPLSRPGTAKDVFADLNERQRAAVEHGVADGSHRGPLLVIAGAGTGKTKTLASRVARLVQTGADPHRILLLTFARRAAGEMEQRVGRMLHRLLGYGTTQAPPHFPWCGTFHSVGARLLRDYADRIGLAPNFTILDRSDAEDLMGIVRQELGLAETVERFPLKGSCLAIYSRVVNSQSRLDQVLQTHYPWCFAAHDGLKKLFKAYAQAKHQQQVLDYDDLLLYWSHMMMDAGIAADVRQRFDHVLIDEYQDTNRLQGSIVLGLKPQGENLTVVGDDAQAIYSFRAADVGNILEFPDQFTPPARIVALEQNYRSTQPILAASNAVIGLSKKRHAKDLWSNQASSELPRITAMPDEASQAQWVADQVLLRREEGIRLIKQAVLFRTSSHSAPLELELTRRNIPFRKFGGLKFLESTHIKDVLSILRWAQNPRGRLAGFRVSQLLAGFGPVSAGKLLDEMEREADPMTAIRGFTPPKAASEEFAKLAGLIESMSQQSEWPGDLERAIEWYQPHLERMHDDAEVRLADLEQMARIAQGYSSRERFLTELTLDPPEASSDESGAPHLDEDYLILSTIHSAKGQEWNAVYVLNVVDGCMPSDMATGREEDIEEERRLLYVAMTRAKHHLALITPQRFYVRQQRRGGDSYINATLTRFIPGKVARLFEQVAPMSARGDTRVSSHVPTVDVGAKLRAMWD</sequence>
<evidence type="ECO:0000256" key="4">
    <source>
        <dbReference type="ARBA" id="ARBA00022806"/>
    </source>
</evidence>
<dbReference type="InterPro" id="IPR014016">
    <property type="entry name" value="UvrD-like_ATP-bd"/>
</dbReference>
<evidence type="ECO:0000313" key="14">
    <source>
        <dbReference type="Proteomes" id="UP001303946"/>
    </source>
</evidence>
<protein>
    <recommendedName>
        <fullName evidence="8">DNA 3'-5' helicase</fullName>
        <ecNumber evidence="8">5.6.2.4</ecNumber>
    </recommendedName>
</protein>
<dbReference type="Proteomes" id="UP001303946">
    <property type="component" value="Chromosome"/>
</dbReference>
<feature type="binding site" evidence="10">
    <location>
        <begin position="51"/>
        <end position="58"/>
    </location>
    <ligand>
        <name>ATP</name>
        <dbReference type="ChEBI" id="CHEBI:30616"/>
    </ligand>
</feature>
<dbReference type="InterPro" id="IPR000212">
    <property type="entry name" value="DNA_helicase_UvrD/REP"/>
</dbReference>
<comment type="catalytic activity">
    <reaction evidence="9">
        <text>ATP + H2O = ADP + phosphate + H(+)</text>
        <dbReference type="Rhea" id="RHEA:13065"/>
        <dbReference type="ChEBI" id="CHEBI:15377"/>
        <dbReference type="ChEBI" id="CHEBI:15378"/>
        <dbReference type="ChEBI" id="CHEBI:30616"/>
        <dbReference type="ChEBI" id="CHEBI:43474"/>
        <dbReference type="ChEBI" id="CHEBI:456216"/>
        <dbReference type="EC" id="5.6.2.4"/>
    </reaction>
</comment>
<dbReference type="InterPro" id="IPR013986">
    <property type="entry name" value="DExx_box_DNA_helicase_dom_sf"/>
</dbReference>
<dbReference type="PANTHER" id="PTHR11070:SF3">
    <property type="entry name" value="DNA 3'-5' HELICASE"/>
    <property type="match status" value="1"/>
</dbReference>
<dbReference type="PROSITE" id="PS51217">
    <property type="entry name" value="UVRD_HELICASE_CTER"/>
    <property type="match status" value="1"/>
</dbReference>
<comment type="catalytic activity">
    <reaction evidence="7">
        <text>Couples ATP hydrolysis with the unwinding of duplex DNA by translocating in the 3'-5' direction.</text>
        <dbReference type="EC" id="5.6.2.4"/>
    </reaction>
</comment>
<dbReference type="PANTHER" id="PTHR11070">
    <property type="entry name" value="UVRD / RECB / PCRA DNA HELICASE FAMILY MEMBER"/>
    <property type="match status" value="1"/>
</dbReference>
<dbReference type="Gene3D" id="3.40.50.300">
    <property type="entry name" value="P-loop containing nucleotide triphosphate hydrolases"/>
    <property type="match status" value="2"/>
</dbReference>
<dbReference type="Gene3D" id="1.10.486.10">
    <property type="entry name" value="PCRA, domain 4"/>
    <property type="match status" value="1"/>
</dbReference>
<dbReference type="EMBL" id="CP136336">
    <property type="protein sequence ID" value="WOB09217.1"/>
    <property type="molecule type" value="Genomic_DNA"/>
</dbReference>
<comment type="similarity">
    <text evidence="1">Belongs to the helicase family. UvrD subfamily.</text>
</comment>
<keyword evidence="5 10" id="KW-0067">ATP-binding</keyword>
<reference evidence="13 14" key="1">
    <citation type="submission" date="2023-10" db="EMBL/GenBank/DDBJ databases">
        <title>Bacteria for the degradation of biodegradable plastic PBAT(Polybutylene adipate terephthalate).</title>
        <authorList>
            <person name="Weon H.-Y."/>
            <person name="Yeon J."/>
        </authorList>
    </citation>
    <scope>NUCLEOTIDE SEQUENCE [LARGE SCALE GENOMIC DNA]</scope>
    <source>
        <strain evidence="13 14">SBD 7-3</strain>
    </source>
</reference>
<keyword evidence="2 10" id="KW-0547">Nucleotide-binding</keyword>
<proteinExistence type="inferred from homology"/>
<dbReference type="SUPFAM" id="SSF52540">
    <property type="entry name" value="P-loop containing nucleoside triphosphate hydrolases"/>
    <property type="match status" value="1"/>
</dbReference>
<evidence type="ECO:0000256" key="6">
    <source>
        <dbReference type="ARBA" id="ARBA00023235"/>
    </source>
</evidence>
<evidence type="ECO:0000256" key="5">
    <source>
        <dbReference type="ARBA" id="ARBA00022840"/>
    </source>
</evidence>
<dbReference type="InterPro" id="IPR027417">
    <property type="entry name" value="P-loop_NTPase"/>
</dbReference>
<name>A0ABZ0CW58_9BURK</name>
<accession>A0ABZ0CW58</accession>
<evidence type="ECO:0000256" key="8">
    <source>
        <dbReference type="ARBA" id="ARBA00034808"/>
    </source>
</evidence>
<evidence type="ECO:0000256" key="2">
    <source>
        <dbReference type="ARBA" id="ARBA00022741"/>
    </source>
</evidence>
<keyword evidence="4 10" id="KW-0347">Helicase</keyword>
<dbReference type="EC" id="5.6.2.4" evidence="8"/>
<feature type="domain" description="UvrD-like helicase ATP-binding" evidence="11">
    <location>
        <begin position="30"/>
        <end position="323"/>
    </location>
</feature>
<evidence type="ECO:0000256" key="9">
    <source>
        <dbReference type="ARBA" id="ARBA00048988"/>
    </source>
</evidence>
<dbReference type="Pfam" id="PF13361">
    <property type="entry name" value="UvrD_C"/>
    <property type="match status" value="1"/>
</dbReference>
<evidence type="ECO:0000259" key="11">
    <source>
        <dbReference type="PROSITE" id="PS51198"/>
    </source>
</evidence>
<evidence type="ECO:0000313" key="13">
    <source>
        <dbReference type="EMBL" id="WOB09217.1"/>
    </source>
</evidence>
<evidence type="ECO:0000256" key="1">
    <source>
        <dbReference type="ARBA" id="ARBA00009922"/>
    </source>
</evidence>
<dbReference type="Gene3D" id="1.10.10.160">
    <property type="match status" value="1"/>
</dbReference>
<keyword evidence="3 10" id="KW-0378">Hydrolase</keyword>
<feature type="domain" description="UvrD-like helicase C-terminal" evidence="12">
    <location>
        <begin position="324"/>
        <end position="586"/>
    </location>
</feature>
<evidence type="ECO:0000256" key="3">
    <source>
        <dbReference type="ARBA" id="ARBA00022801"/>
    </source>
</evidence>